<name>A0A9Y4NVP7_9TELE</name>
<dbReference type="PANTHER" id="PTHR21510">
    <property type="entry name" value="AKNA DOMAIN-CONTAINING PROTEIN"/>
    <property type="match status" value="1"/>
</dbReference>
<feature type="region of interest" description="Disordered" evidence="2">
    <location>
        <begin position="937"/>
        <end position="1122"/>
    </location>
</feature>
<feature type="region of interest" description="Disordered" evidence="2">
    <location>
        <begin position="408"/>
        <end position="431"/>
    </location>
</feature>
<sequence length="1219" mass="133900">MIGSLKARIEDKKRDEHLDMTEEKKVGKKCDRKTKKHKHKSTSGELGATNGLSEGYASRRANEEISSTSYSVQPDGLSNQHCPVSHPASAVTAPSLLHLLHFTPEELAASPGIEAETFPEMDFTESLPESHCSHKSSPRRAEIKLGASPQPTPRLSKEVPSDHYRRGSKSPGEGSGKSHHKQPVPSPRKPMNRSPDATYSRTRSVSGVGADSFKCKQKNKGGDRKLKTPRGRSHAAAVDESRKASLSYHTPDFSKVEPKVHFPKGSYKPPKSRHSVTRDSLSPEPPLVFKSPADIVKEVLLYTDGSPASSDCDGSPTAGATNSTVPLDFRSKRNATTLLEQLQEAYNSLLTKYAEAENTIDRLRLEAKVNLYSDPPKPGHSVQAGLNHDASKLIKLDFPQAQRAEISSSLHPNGHNSHQGSSAACRSPRSPVPQLGQQLASILFIQTDKFLQQLQTFEHLLKSEKLKPFEQIEGLAQLSEGLDSLERGYLLARDEHKVLQQRGVEISPFDPERELEGLIFQCGLRMDELKEQVEQMRRQQPTCEAPATPPPRPTASSTCSTAGEILVHPQSPPEPSPVDPSDAARVEVSSASNESDEDEAELDDEETLDSLYLKPPNGKLRCVEQDFPVTVDHYQSFKELPKRLDHNLRERVPPSAALKTDMQPEDKRDERLGQETENSDIWKTLPLSKSNSDHPDSPAGTSKQWSSRSSPLSCRASSQSSRRRLELKKSHSSSLSSLGDVPAAERRSSKGLTGNRRALSQDGIISPETDSGFVGSDSSRLTPAAAASPLQQRASESGASVPQDGNSGRPQTGPGSTTPPSTSHRRTAAEPRVDSQDQQGTGPGQRRRTFSCSPQNWISQRERMPVDSVLESDGTHTGSEDTDGYYRSIDSLHSSSSSPAARYHHGNSQAANCDDAIQTLEAEITKLKERLESCLRNKKPLSSVKAAPESPAPQARSVEQQREASGGRRETQTVDEVEDESVLRRTTRSTSAQRLEPQHDILRRSELDSSPPQPQVSRCTQTSAAADDRHRRTTSVHSRRTQTRQHPVAADEPDSRRSRAAVCPQCLSGRRGRTERPAGGIRESTPSSSRCHHCPLCGRLEPNRCSEPDRRRHSESPDRTTSRRYFTASPALLEYRPVCPPQVLLIPSPLYVSPNTSTGSAVGGRRRRSLSADRQLSVDGSLNRAIRAARTMKHTSRNMARSLASGLQYQELLTQSCSY</sequence>
<dbReference type="GO" id="GO:0005813">
    <property type="term" value="C:centrosome"/>
    <property type="evidence" value="ECO:0007669"/>
    <property type="project" value="TreeGrafter"/>
</dbReference>
<evidence type="ECO:0000256" key="1">
    <source>
        <dbReference type="SAM" id="Coils"/>
    </source>
</evidence>
<feature type="compositionally biased region" description="Basic and acidic residues" evidence="2">
    <location>
        <begin position="155"/>
        <end position="165"/>
    </location>
</feature>
<organism evidence="3 4">
    <name type="scientific">Stegastes partitus</name>
    <name type="common">bicolor damselfish</name>
    <dbReference type="NCBI Taxonomy" id="144197"/>
    <lineage>
        <taxon>Eukaryota</taxon>
        <taxon>Metazoa</taxon>
        <taxon>Chordata</taxon>
        <taxon>Craniata</taxon>
        <taxon>Vertebrata</taxon>
        <taxon>Euteleostomi</taxon>
        <taxon>Actinopterygii</taxon>
        <taxon>Neopterygii</taxon>
        <taxon>Teleostei</taxon>
        <taxon>Neoteleostei</taxon>
        <taxon>Acanthomorphata</taxon>
        <taxon>Ovalentaria</taxon>
        <taxon>Pomacentridae</taxon>
        <taxon>Stegastes</taxon>
    </lineage>
</organism>
<feature type="compositionally biased region" description="Polar residues" evidence="2">
    <location>
        <begin position="64"/>
        <end position="82"/>
    </location>
</feature>
<evidence type="ECO:0000256" key="2">
    <source>
        <dbReference type="SAM" id="MobiDB-lite"/>
    </source>
</evidence>
<feature type="compositionally biased region" description="Basic residues" evidence="2">
    <location>
        <begin position="30"/>
        <end position="41"/>
    </location>
</feature>
<dbReference type="PANTHER" id="PTHR21510:SF15">
    <property type="entry name" value="MICROTUBULE ORGANIZATION PROTEIN AKNA"/>
    <property type="match status" value="1"/>
</dbReference>
<protein>
    <submittedName>
        <fullName evidence="4">AT-hook-containing transcription factor</fullName>
    </submittedName>
</protein>
<feature type="coiled-coil region" evidence="1">
    <location>
        <begin position="332"/>
        <end position="366"/>
    </location>
</feature>
<feature type="compositionally biased region" description="Polar residues" evidence="2">
    <location>
        <begin position="789"/>
        <end position="806"/>
    </location>
</feature>
<feature type="compositionally biased region" description="Basic and acidic residues" evidence="2">
    <location>
        <begin position="639"/>
        <end position="652"/>
    </location>
</feature>
<evidence type="ECO:0000313" key="4">
    <source>
        <dbReference type="RefSeq" id="XP_008304145.1"/>
    </source>
</evidence>
<feature type="compositionally biased region" description="Basic residues" evidence="2">
    <location>
        <begin position="1031"/>
        <end position="1043"/>
    </location>
</feature>
<dbReference type="RefSeq" id="XP_008304145.1">
    <property type="nucleotide sequence ID" value="XM_008305923.1"/>
</dbReference>
<feature type="compositionally biased region" description="Basic and acidic residues" evidence="2">
    <location>
        <begin position="959"/>
        <end position="972"/>
    </location>
</feature>
<feature type="compositionally biased region" description="Basic and acidic residues" evidence="2">
    <location>
        <begin position="996"/>
        <end position="1007"/>
    </location>
</feature>
<proteinExistence type="predicted"/>
<reference evidence="4" key="1">
    <citation type="submission" date="2025-08" db="UniProtKB">
        <authorList>
            <consortium name="RefSeq"/>
        </authorList>
    </citation>
    <scope>IDENTIFICATION</scope>
</reference>
<feature type="compositionally biased region" description="Polar residues" evidence="2">
    <location>
        <begin position="1015"/>
        <end position="1024"/>
    </location>
</feature>
<feature type="region of interest" description="Disordered" evidence="2">
    <location>
        <begin position="639"/>
        <end position="912"/>
    </location>
</feature>
<feature type="compositionally biased region" description="Low complexity" evidence="2">
    <location>
        <begin position="888"/>
        <end position="898"/>
    </location>
</feature>
<dbReference type="Proteomes" id="UP000694891">
    <property type="component" value="Unplaced"/>
</dbReference>
<dbReference type="InterPro" id="IPR052655">
    <property type="entry name" value="AKNA_Centrosome-Trans_reg"/>
</dbReference>
<dbReference type="GO" id="GO:0060234">
    <property type="term" value="P:neuroblast delamination"/>
    <property type="evidence" value="ECO:0007669"/>
    <property type="project" value="TreeGrafter"/>
</dbReference>
<feature type="compositionally biased region" description="Basic and acidic residues" evidence="2">
    <location>
        <begin position="7"/>
        <end position="29"/>
    </location>
</feature>
<feature type="compositionally biased region" description="Basic and acidic residues" evidence="2">
    <location>
        <begin position="662"/>
        <end position="674"/>
    </location>
</feature>
<feature type="compositionally biased region" description="Polar residues" evidence="2">
    <location>
        <begin position="850"/>
        <end position="859"/>
    </location>
</feature>
<gene>
    <name evidence="4" type="primary">LOC103375606</name>
</gene>
<feature type="region of interest" description="Disordered" evidence="2">
    <location>
        <begin position="532"/>
        <end position="619"/>
    </location>
</feature>
<accession>A0A9Y4NVP7</accession>
<dbReference type="AlphaFoldDB" id="A0A9Y4NVP7"/>
<feature type="region of interest" description="Disordered" evidence="2">
    <location>
        <begin position="1"/>
        <end position="85"/>
    </location>
</feature>
<feature type="compositionally biased region" description="Acidic residues" evidence="2">
    <location>
        <begin position="594"/>
        <end position="608"/>
    </location>
</feature>
<evidence type="ECO:0000313" key="3">
    <source>
        <dbReference type="Proteomes" id="UP000694891"/>
    </source>
</evidence>
<feature type="compositionally biased region" description="Basic and acidic residues" evidence="2">
    <location>
        <begin position="1101"/>
        <end position="1121"/>
    </location>
</feature>
<feature type="compositionally biased region" description="Low complexity" evidence="2">
    <location>
        <begin position="807"/>
        <end position="822"/>
    </location>
</feature>
<feature type="compositionally biased region" description="Polar residues" evidence="2">
    <location>
        <begin position="195"/>
        <end position="205"/>
    </location>
</feature>
<keyword evidence="3" id="KW-1185">Reference proteome</keyword>
<keyword evidence="1" id="KW-0175">Coiled coil</keyword>
<feature type="compositionally biased region" description="Polar residues" evidence="2">
    <location>
        <begin position="408"/>
        <end position="424"/>
    </location>
</feature>
<feature type="region of interest" description="Disordered" evidence="2">
    <location>
        <begin position="124"/>
        <end position="288"/>
    </location>
</feature>
<feature type="compositionally biased region" description="Low complexity" evidence="2">
    <location>
        <begin position="706"/>
        <end position="720"/>
    </location>
</feature>
<dbReference type="GeneID" id="103375606"/>
<dbReference type="GO" id="GO:0001837">
    <property type="term" value="P:epithelial to mesenchymal transition"/>
    <property type="evidence" value="ECO:0007669"/>
    <property type="project" value="TreeGrafter"/>
</dbReference>
<dbReference type="GO" id="GO:0021849">
    <property type="term" value="P:neuroblast division in subventricular zone"/>
    <property type="evidence" value="ECO:0007669"/>
    <property type="project" value="TreeGrafter"/>
</dbReference>